<dbReference type="SMART" id="SM00484">
    <property type="entry name" value="XPGI"/>
    <property type="match status" value="1"/>
</dbReference>
<feature type="domain" description="XPG-I" evidence="3">
    <location>
        <begin position="736"/>
        <end position="806"/>
    </location>
</feature>
<name>A0A165DBE6_9APHY</name>
<evidence type="ECO:0000313" key="4">
    <source>
        <dbReference type="EMBL" id="KZT04482.1"/>
    </source>
</evidence>
<dbReference type="SMART" id="SM00279">
    <property type="entry name" value="HhH2"/>
    <property type="match status" value="1"/>
</dbReference>
<comment type="cofactor">
    <cofactor evidence="1">
        <name>Mg(2+)</name>
        <dbReference type="ChEBI" id="CHEBI:18420"/>
    </cofactor>
    <text evidence="1">Binds 2 magnesium ions per subunit. They probably participate in the reaction catalyzed by the enzyme. May bind an additional third magnesium ion after substrate binding.</text>
</comment>
<dbReference type="PRINTS" id="PR00853">
    <property type="entry name" value="XPGRADSUPER"/>
</dbReference>
<evidence type="ECO:0000259" key="3">
    <source>
        <dbReference type="SMART" id="SM00484"/>
    </source>
</evidence>
<feature type="region of interest" description="Disordered" evidence="2">
    <location>
        <begin position="534"/>
        <end position="561"/>
    </location>
</feature>
<keyword evidence="1" id="KW-0234">DNA repair</keyword>
<dbReference type="OrthoDB" id="31113at2759"/>
<feature type="compositionally biased region" description="Acidic residues" evidence="2">
    <location>
        <begin position="434"/>
        <end position="449"/>
    </location>
</feature>
<dbReference type="AlphaFoldDB" id="A0A165DBE6"/>
<dbReference type="RefSeq" id="XP_040762222.1">
    <property type="nucleotide sequence ID" value="XM_040912852.1"/>
</dbReference>
<dbReference type="InterPro" id="IPR029060">
    <property type="entry name" value="PIN-like_dom_sf"/>
</dbReference>
<dbReference type="EC" id="3.1.-.-" evidence="1"/>
<dbReference type="GO" id="GO:0006298">
    <property type="term" value="P:mismatch repair"/>
    <property type="evidence" value="ECO:0007669"/>
    <property type="project" value="TreeGrafter"/>
</dbReference>
<evidence type="ECO:0000256" key="1">
    <source>
        <dbReference type="RuleBase" id="RU910737"/>
    </source>
</evidence>
<dbReference type="Gene3D" id="3.40.50.1010">
    <property type="entry name" value="5'-nuclease"/>
    <property type="match status" value="2"/>
</dbReference>
<dbReference type="Gene3D" id="1.10.150.20">
    <property type="entry name" value="5' to 3' exonuclease, C-terminal subdomain"/>
    <property type="match status" value="1"/>
</dbReference>
<feature type="region of interest" description="Disordered" evidence="2">
    <location>
        <begin position="421"/>
        <end position="451"/>
    </location>
</feature>
<keyword evidence="1" id="KW-0238">DNA-binding</keyword>
<dbReference type="GO" id="GO:0003677">
    <property type="term" value="F:DNA binding"/>
    <property type="evidence" value="ECO:0007669"/>
    <property type="project" value="UniProtKB-UniRule"/>
</dbReference>
<proteinExistence type="inferred from homology"/>
<dbReference type="GO" id="GO:0006310">
    <property type="term" value="P:DNA recombination"/>
    <property type="evidence" value="ECO:0007669"/>
    <property type="project" value="TreeGrafter"/>
</dbReference>
<protein>
    <recommendedName>
        <fullName evidence="1">Exonuclease 1</fullName>
        <ecNumber evidence="1">3.1.-.-</ecNumber>
    </recommendedName>
</protein>
<sequence length="957" mass="105772">MPGILSPEVFKPLPERLKSLSGKRIVIDGTLITQRLYRSPVEHEKRHILGWYRLIKQLTDHGVQVICVFDGKERNVAKAMETKRREDLRRLVKAQAVEEQKRYSRLSKVHRFVEPLDRPMREDLTERLRSMINNMEHILNAQNQPSLKATADQAQQLTVDSEDRLFPALSACEACDDQRKSHTSEALSQHSSMPAIVSNLPRDASGLHLDELATFHMTDDQHKETSLEIQIEQTAPSFPSLHDTKMFIQDGSLVDNSSAAPSLPPVQESKAVEETVLEETMEESPADSISAAFSLPPEREPRTVGETVLEETMEESPADSISAAFSLPPEREPRTVGETASEETIEQLHRNDTLTASSLPLEQESRLSDQNVAEGASSVSAAFSLTPEREPRTVGGTASEEVIEHSHGDDTFAATSLLPDQESRPAEQSVAEEASSEETVLEETTEELPADSISAAFSLLPDQESRTIEQTASEEVIEHLHGDDAFAVSSLPLNQDSRQADQNDIEEASSEETVLEETMEELPTDSISAAFTLPPDRESTTELRGVDTSAASPLPLDQEPRPADQNVVEEASPGISSSDGTIFVRNLMGLTNEASADTNEHAYTAPQEPEIAPEDIIPAILECYDDFWQSASKVKALPEPSSAECVTSTGLVESAEEAPGEMKLTEMSKKQKQLITEESLVWSRLAESPPNNSASETVESELAALMDKSSAMVESFKRRVDGPTSQTYEESKEIIRAMGIPVIDTSGPYEAEALASLLMLKGHVDYVASEDTDVLAFQATLLRNLSSLQDLLDVISGAEVRDALQLDPDSFLDFLLLMGTDFSVRIKNLGPVNALKFIRKYGSIERIVKILDGHQRFRLPFPRDEYLGQVRQARQAFTKLPPMPDLALLQPQEFNEDEVDRLLSHHELASAAELDQYFAAQLPTAGFEDYNNAFSGNYFNSKGLVRNYSDDDPDESE</sequence>
<dbReference type="InParanoid" id="A0A165DBE6"/>
<dbReference type="STRING" id="1314785.A0A165DBE6"/>
<evidence type="ECO:0000256" key="2">
    <source>
        <dbReference type="SAM" id="MobiDB-lite"/>
    </source>
</evidence>
<keyword evidence="1" id="KW-0539">Nucleus</keyword>
<keyword evidence="1" id="KW-0540">Nuclease</keyword>
<dbReference type="PANTHER" id="PTHR11081:SF8">
    <property type="entry name" value="EXONUCLEASE 1"/>
    <property type="match status" value="1"/>
</dbReference>
<dbReference type="GO" id="GO:0035312">
    <property type="term" value="F:5'-3' DNA exonuclease activity"/>
    <property type="evidence" value="ECO:0007669"/>
    <property type="project" value="UniProtKB-UniRule"/>
</dbReference>
<feature type="compositionally biased region" description="Basic and acidic residues" evidence="2">
    <location>
        <begin position="535"/>
        <end position="545"/>
    </location>
</feature>
<comment type="subcellular location">
    <subcellularLocation>
        <location evidence="1">Nucleus</location>
    </subcellularLocation>
</comment>
<keyword evidence="1" id="KW-0227">DNA damage</keyword>
<comment type="function">
    <text evidence="1">5'-&gt;3' double-stranded DNA exonuclease which may also possess a cryptic 3'-&gt;5' double-stranded DNA exonuclease activity. Functions in DNA mismatch repair.</text>
</comment>
<comment type="similarity">
    <text evidence="1">Belongs to the XPG/RAD2 endonuclease family. EXO1 subfamily.</text>
</comment>
<gene>
    <name evidence="4" type="ORF">LAESUDRAFT_761049</name>
</gene>
<keyword evidence="1" id="KW-0460">Magnesium</keyword>
<dbReference type="InterPro" id="IPR006084">
    <property type="entry name" value="XPG/Rad2"/>
</dbReference>
<dbReference type="SUPFAM" id="SSF47807">
    <property type="entry name" value="5' to 3' exonuclease, C-terminal subdomain"/>
    <property type="match status" value="1"/>
</dbReference>
<dbReference type="EMBL" id="KV427636">
    <property type="protein sequence ID" value="KZT04482.1"/>
    <property type="molecule type" value="Genomic_DNA"/>
</dbReference>
<keyword evidence="5" id="KW-1185">Reference proteome</keyword>
<dbReference type="Proteomes" id="UP000076871">
    <property type="component" value="Unassembled WGS sequence"/>
</dbReference>
<dbReference type="GeneID" id="63829880"/>
<keyword evidence="1" id="KW-0267">Excision nuclease</keyword>
<dbReference type="SUPFAM" id="SSF88723">
    <property type="entry name" value="PIN domain-like"/>
    <property type="match status" value="1"/>
</dbReference>
<keyword evidence="1" id="KW-0479">Metal-binding</keyword>
<dbReference type="InterPro" id="IPR008918">
    <property type="entry name" value="HhH2"/>
</dbReference>
<dbReference type="InterPro" id="IPR036279">
    <property type="entry name" value="5-3_exonuclease_C_sf"/>
</dbReference>
<dbReference type="GO" id="GO:0017108">
    <property type="term" value="F:5'-flap endonuclease activity"/>
    <property type="evidence" value="ECO:0007669"/>
    <property type="project" value="TreeGrafter"/>
</dbReference>
<dbReference type="GO" id="GO:0046872">
    <property type="term" value="F:metal ion binding"/>
    <property type="evidence" value="ECO:0007669"/>
    <property type="project" value="UniProtKB-UniRule"/>
</dbReference>
<dbReference type="InterPro" id="IPR006086">
    <property type="entry name" value="XPG-I_dom"/>
</dbReference>
<feature type="region of interest" description="Disordered" evidence="2">
    <location>
        <begin position="311"/>
        <end position="398"/>
    </location>
</feature>
<dbReference type="Pfam" id="PF00867">
    <property type="entry name" value="XPG_I"/>
    <property type="match status" value="1"/>
</dbReference>
<reference evidence="4 5" key="1">
    <citation type="journal article" date="2016" name="Mol. Biol. Evol.">
        <title>Comparative Genomics of Early-Diverging Mushroom-Forming Fungi Provides Insights into the Origins of Lignocellulose Decay Capabilities.</title>
        <authorList>
            <person name="Nagy L.G."/>
            <person name="Riley R."/>
            <person name="Tritt A."/>
            <person name="Adam C."/>
            <person name="Daum C."/>
            <person name="Floudas D."/>
            <person name="Sun H."/>
            <person name="Yadav J.S."/>
            <person name="Pangilinan J."/>
            <person name="Larsson K.H."/>
            <person name="Matsuura K."/>
            <person name="Barry K."/>
            <person name="Labutti K."/>
            <person name="Kuo R."/>
            <person name="Ohm R.A."/>
            <person name="Bhattacharya S.S."/>
            <person name="Shirouzu T."/>
            <person name="Yoshinaga Y."/>
            <person name="Martin F.M."/>
            <person name="Grigoriev I.V."/>
            <person name="Hibbett D.S."/>
        </authorList>
    </citation>
    <scope>NUCLEOTIDE SEQUENCE [LARGE SCALE GENOMIC DNA]</scope>
    <source>
        <strain evidence="4 5">93-53</strain>
    </source>
</reference>
<accession>A0A165DBE6</accession>
<keyword evidence="1" id="KW-0228">DNA excision</keyword>
<dbReference type="PANTHER" id="PTHR11081">
    <property type="entry name" value="FLAP ENDONUCLEASE FAMILY MEMBER"/>
    <property type="match status" value="1"/>
</dbReference>
<keyword evidence="1" id="KW-0378">Hydrolase</keyword>
<organism evidence="4 5">
    <name type="scientific">Laetiporus sulphureus 93-53</name>
    <dbReference type="NCBI Taxonomy" id="1314785"/>
    <lineage>
        <taxon>Eukaryota</taxon>
        <taxon>Fungi</taxon>
        <taxon>Dikarya</taxon>
        <taxon>Basidiomycota</taxon>
        <taxon>Agaricomycotina</taxon>
        <taxon>Agaricomycetes</taxon>
        <taxon>Polyporales</taxon>
        <taxon>Laetiporus</taxon>
    </lineage>
</organism>
<dbReference type="GO" id="GO:0005634">
    <property type="term" value="C:nucleus"/>
    <property type="evidence" value="ECO:0007669"/>
    <property type="project" value="UniProtKB-SubCell"/>
</dbReference>
<evidence type="ECO:0000313" key="5">
    <source>
        <dbReference type="Proteomes" id="UP000076871"/>
    </source>
</evidence>
<keyword evidence="1" id="KW-0269">Exonuclease</keyword>